<accession>A0A7W5JXZ7</accession>
<comment type="similarity">
    <text evidence="1 5">Belongs to the FGGY kinase family.</text>
</comment>
<dbReference type="InterPro" id="IPR050406">
    <property type="entry name" value="FGGY_Carb_Kinase"/>
</dbReference>
<dbReference type="PANTHER" id="PTHR43095:SF5">
    <property type="entry name" value="XYLULOSE KINASE"/>
    <property type="match status" value="1"/>
</dbReference>
<keyword evidence="2" id="KW-0119">Carbohydrate metabolism</keyword>
<dbReference type="PROSITE" id="PS00445">
    <property type="entry name" value="FGGY_KINASES_2"/>
    <property type="match status" value="1"/>
</dbReference>
<evidence type="ECO:0000256" key="3">
    <source>
        <dbReference type="ARBA" id="ARBA00022679"/>
    </source>
</evidence>
<evidence type="ECO:0000256" key="4">
    <source>
        <dbReference type="ARBA" id="ARBA00022777"/>
    </source>
</evidence>
<keyword evidence="2" id="KW-0859">Xylose metabolism</keyword>
<dbReference type="PANTHER" id="PTHR43095">
    <property type="entry name" value="SUGAR KINASE"/>
    <property type="match status" value="1"/>
</dbReference>
<dbReference type="InterPro" id="IPR018484">
    <property type="entry name" value="FGGY_N"/>
</dbReference>
<sequence>MNLSAPREPAGPLLLGIDLGTASSKGVLTTADGLVVATAVRDRPRSMSRPRPTWAEVDADAVWWADVVSLSRELVAAAGGRIAAVCVSGVGPCLVLCDEDDRPVRPAILYGIDMRAQVEIEELTDELGREQILQRCGKTLSSQAVGPKLEWVAKHEPEAFGRARRWFGSSSYLVRRLTGEYVQDHHTASQCDPLYDVHALGWAQPWADRVVRHLELPRLAWPSEVVGTVTAAAAAETGLPVGTPVSAGTVDAWAESFSAGVRAPGDLMIMYGSTLFLVQTLERPQADPVLWTTTGIDPGSYTLAAGMATAGLLTAWVRDLVGAPDFATLAREAAAAPAGSDGLLVLPYFAGERTPVFDPRARGVVAGLTLDHTRAHLARAVYEGVAYGVRQILELLGAGVARVRRVVAVGGGTQSRLWPQIVSDVTGQVQSVPAVTIGASHGSALMAAIGVGLVPPDTSWATEATAVVPDPSLRSTYDELYAAYLELYPAVKPVLGTLSRIQERSAEAGRAS</sequence>
<comment type="caution">
    <text evidence="8">The sequence shown here is derived from an EMBL/GenBank/DDBJ whole genome shotgun (WGS) entry which is preliminary data.</text>
</comment>
<dbReference type="InterPro" id="IPR043129">
    <property type="entry name" value="ATPase_NBD"/>
</dbReference>
<dbReference type="Gene3D" id="3.30.420.40">
    <property type="match status" value="2"/>
</dbReference>
<feature type="domain" description="Carbohydrate kinase FGGY C-terminal" evidence="7">
    <location>
        <begin position="268"/>
        <end position="449"/>
    </location>
</feature>
<dbReference type="InterPro" id="IPR000577">
    <property type="entry name" value="Carb_kinase_FGGY"/>
</dbReference>
<dbReference type="Proteomes" id="UP000565572">
    <property type="component" value="Unassembled WGS sequence"/>
</dbReference>
<dbReference type="CDD" id="cd07804">
    <property type="entry name" value="ASKHA_NBD_FGGY_RrXK-like"/>
    <property type="match status" value="1"/>
</dbReference>
<evidence type="ECO:0000313" key="8">
    <source>
        <dbReference type="EMBL" id="MBB3328419.1"/>
    </source>
</evidence>
<evidence type="ECO:0000259" key="7">
    <source>
        <dbReference type="Pfam" id="PF02782"/>
    </source>
</evidence>
<dbReference type="PIRSF" id="PIRSF000538">
    <property type="entry name" value="GlpK"/>
    <property type="match status" value="1"/>
</dbReference>
<dbReference type="RefSeq" id="WP_198423445.1">
    <property type="nucleotide sequence ID" value="NZ_JACHZG010000001.1"/>
</dbReference>
<evidence type="ECO:0000313" key="9">
    <source>
        <dbReference type="Proteomes" id="UP000565572"/>
    </source>
</evidence>
<dbReference type="SUPFAM" id="SSF53067">
    <property type="entry name" value="Actin-like ATPase domain"/>
    <property type="match status" value="2"/>
</dbReference>
<dbReference type="Pfam" id="PF02782">
    <property type="entry name" value="FGGY_C"/>
    <property type="match status" value="1"/>
</dbReference>
<organism evidence="8 9">
    <name type="scientific">Microlunatus antarcticus</name>
    <dbReference type="NCBI Taxonomy" id="53388"/>
    <lineage>
        <taxon>Bacteria</taxon>
        <taxon>Bacillati</taxon>
        <taxon>Actinomycetota</taxon>
        <taxon>Actinomycetes</taxon>
        <taxon>Propionibacteriales</taxon>
        <taxon>Propionibacteriaceae</taxon>
        <taxon>Microlunatus</taxon>
    </lineage>
</organism>
<evidence type="ECO:0000256" key="1">
    <source>
        <dbReference type="ARBA" id="ARBA00009156"/>
    </source>
</evidence>
<dbReference type="GO" id="GO:0042732">
    <property type="term" value="P:D-xylose metabolic process"/>
    <property type="evidence" value="ECO:0007669"/>
    <property type="project" value="UniProtKB-KW"/>
</dbReference>
<evidence type="ECO:0000259" key="6">
    <source>
        <dbReference type="Pfam" id="PF00370"/>
    </source>
</evidence>
<name>A0A7W5JXZ7_9ACTN</name>
<evidence type="ECO:0000256" key="5">
    <source>
        <dbReference type="RuleBase" id="RU003733"/>
    </source>
</evidence>
<evidence type="ECO:0000256" key="2">
    <source>
        <dbReference type="ARBA" id="ARBA00022629"/>
    </source>
</evidence>
<proteinExistence type="inferred from homology"/>
<keyword evidence="9" id="KW-1185">Reference proteome</keyword>
<feature type="domain" description="Carbohydrate kinase FGGY N-terminal" evidence="6">
    <location>
        <begin position="14"/>
        <end position="254"/>
    </location>
</feature>
<dbReference type="AlphaFoldDB" id="A0A7W5JXZ7"/>
<dbReference type="EC" id="2.7.1.17" evidence="8"/>
<protein>
    <submittedName>
        <fullName evidence="8">Xylulokinase</fullName>
        <ecNumber evidence="8">2.7.1.17</ecNumber>
    </submittedName>
</protein>
<gene>
    <name evidence="8" type="ORF">FHX39_003363</name>
</gene>
<dbReference type="Pfam" id="PF00370">
    <property type="entry name" value="FGGY_N"/>
    <property type="match status" value="1"/>
</dbReference>
<dbReference type="InterPro" id="IPR018485">
    <property type="entry name" value="FGGY_C"/>
</dbReference>
<keyword evidence="4 5" id="KW-0418">Kinase</keyword>
<keyword evidence="3 5" id="KW-0808">Transferase</keyword>
<reference evidence="8 9" key="1">
    <citation type="submission" date="2020-08" db="EMBL/GenBank/DDBJ databases">
        <title>Sequencing the genomes of 1000 actinobacteria strains.</title>
        <authorList>
            <person name="Klenk H.-P."/>
        </authorList>
    </citation>
    <scope>NUCLEOTIDE SEQUENCE [LARGE SCALE GENOMIC DNA]</scope>
    <source>
        <strain evidence="8 9">DSM 11053</strain>
    </source>
</reference>
<dbReference type="GO" id="GO:0004856">
    <property type="term" value="F:D-xylulokinase activity"/>
    <property type="evidence" value="ECO:0007669"/>
    <property type="project" value="UniProtKB-EC"/>
</dbReference>
<dbReference type="EMBL" id="JACHZG010000001">
    <property type="protein sequence ID" value="MBB3328419.1"/>
    <property type="molecule type" value="Genomic_DNA"/>
</dbReference>
<dbReference type="InterPro" id="IPR018483">
    <property type="entry name" value="Carb_kinase_FGGY_CS"/>
</dbReference>